<evidence type="ECO:0000313" key="1">
    <source>
        <dbReference type="EMBL" id="SNZ08750.1"/>
    </source>
</evidence>
<dbReference type="OrthoDB" id="4954742at2"/>
<name>A0A285NH04_9HYPH</name>
<evidence type="ECO:0000313" key="2">
    <source>
        <dbReference type="Proteomes" id="UP000219439"/>
    </source>
</evidence>
<dbReference type="Pfam" id="PF06299">
    <property type="entry name" value="DUF1045"/>
    <property type="match status" value="1"/>
</dbReference>
<accession>A0A285NH04</accession>
<dbReference type="PIRSF" id="PIRSF033328">
    <property type="entry name" value="Phest_Mll4975"/>
    <property type="match status" value="1"/>
</dbReference>
<gene>
    <name evidence="1" type="ORF">SAMN06265368_1795</name>
</gene>
<dbReference type="EMBL" id="OBEL01000001">
    <property type="protein sequence ID" value="SNZ08750.1"/>
    <property type="molecule type" value="Genomic_DNA"/>
</dbReference>
<sequence length="246" mass="27471">MPRYALYYVPKVSDPLYQVACSWLGRDPVVGRDISRSITIPGLSDEDLNDLTLNARRYGFHATLKAPFELADGKSMADLEKALEVFGAHQSAISLPSLQVEELGRFLALCPIADSSELMEFAAKLVREFDTFRAPISEADIVRRHPDSLNDRQRNNLLQWGYPHIFEDFRFHMTLTDRLSDQQRDVLLPALSDLFGPALTTTPQLSSIALFVEPERGAPFTCHRQFELTGSSKNGAVAASCQELGL</sequence>
<dbReference type="RefSeq" id="WP_097152908.1">
    <property type="nucleotide sequence ID" value="NZ_OBEL01000001.1"/>
</dbReference>
<dbReference type="Gene3D" id="3.90.1140.10">
    <property type="entry name" value="Cyclic phosphodiesterase"/>
    <property type="match status" value="1"/>
</dbReference>
<dbReference type="NCBIfam" id="TIGR03223">
    <property type="entry name" value="Phn_opern_protn"/>
    <property type="match status" value="1"/>
</dbReference>
<proteinExistence type="predicted"/>
<organism evidence="1 2">
    <name type="scientific">Cohaesibacter gelatinilyticus</name>
    <dbReference type="NCBI Taxonomy" id="372072"/>
    <lineage>
        <taxon>Bacteria</taxon>
        <taxon>Pseudomonadati</taxon>
        <taxon>Pseudomonadota</taxon>
        <taxon>Alphaproteobacteria</taxon>
        <taxon>Hyphomicrobiales</taxon>
        <taxon>Cohaesibacteraceae</taxon>
    </lineage>
</organism>
<dbReference type="AlphaFoldDB" id="A0A285NH04"/>
<reference evidence="1 2" key="1">
    <citation type="submission" date="2017-09" db="EMBL/GenBank/DDBJ databases">
        <authorList>
            <person name="Ehlers B."/>
            <person name="Leendertz F.H."/>
        </authorList>
    </citation>
    <scope>NUCLEOTIDE SEQUENCE [LARGE SCALE GENOMIC DNA]</scope>
    <source>
        <strain evidence="1 2">DSM 18289</strain>
    </source>
</reference>
<dbReference type="InterPro" id="IPR009389">
    <property type="entry name" value="DUF1045"/>
</dbReference>
<keyword evidence="2" id="KW-1185">Reference proteome</keyword>
<dbReference type="Proteomes" id="UP000219439">
    <property type="component" value="Unassembled WGS sequence"/>
</dbReference>
<protein>
    <submittedName>
        <fullName evidence="1">Putative phosphonate metabolism protein</fullName>
    </submittedName>
</protein>